<comment type="caution">
    <text evidence="1">The sequence shown here is derived from an EMBL/GenBank/DDBJ whole genome shotgun (WGS) entry which is preliminary data.</text>
</comment>
<dbReference type="EMBL" id="JANSHE010007850">
    <property type="protein sequence ID" value="KAJ2955802.1"/>
    <property type="molecule type" value="Genomic_DNA"/>
</dbReference>
<accession>A0ACC1MAW7</accession>
<gene>
    <name evidence="1" type="ORF">NUW54_g14711</name>
</gene>
<protein>
    <submittedName>
        <fullName evidence="1">Uncharacterized protein</fullName>
    </submittedName>
</protein>
<dbReference type="Proteomes" id="UP001144978">
    <property type="component" value="Unassembled WGS sequence"/>
</dbReference>
<sequence length="253" mass="26143">MTGTPNSGAAATAQEVSWGRYGGVALDEYTVRLIAAGWETSYVVLSRPTHDDILLSMGANDFGNLGVGSKLSGAKKTGPNHQPHFVPLRDCLPAGCATGLLSILALSSGPHHTIAHVRIDIPDGSPATYLLGWGTARHGQLGSVHNASGRPAAYISSPHLISSDPKSVSQIALGNQHTVLLDTSGALTTLGSNRKDQLTGLSTLHDVKRIGCTWNGTYALLRSGALLATGSNTHSQLGRGTGGQDATGRDSPP</sequence>
<keyword evidence="2" id="KW-1185">Reference proteome</keyword>
<name>A0ACC1MAW7_9APHY</name>
<reference evidence="1" key="1">
    <citation type="submission" date="2022-08" db="EMBL/GenBank/DDBJ databases">
        <title>Genome Sequence of Pycnoporus sanguineus.</title>
        <authorList>
            <person name="Buettner E."/>
        </authorList>
    </citation>
    <scope>NUCLEOTIDE SEQUENCE</scope>
    <source>
        <strain evidence="1">CG-C14</strain>
    </source>
</reference>
<proteinExistence type="predicted"/>
<evidence type="ECO:0000313" key="2">
    <source>
        <dbReference type="Proteomes" id="UP001144978"/>
    </source>
</evidence>
<organism evidence="1 2">
    <name type="scientific">Trametes sanguinea</name>
    <dbReference type="NCBI Taxonomy" id="158606"/>
    <lineage>
        <taxon>Eukaryota</taxon>
        <taxon>Fungi</taxon>
        <taxon>Dikarya</taxon>
        <taxon>Basidiomycota</taxon>
        <taxon>Agaricomycotina</taxon>
        <taxon>Agaricomycetes</taxon>
        <taxon>Polyporales</taxon>
        <taxon>Polyporaceae</taxon>
        <taxon>Trametes</taxon>
    </lineage>
</organism>
<evidence type="ECO:0000313" key="1">
    <source>
        <dbReference type="EMBL" id="KAJ2955802.1"/>
    </source>
</evidence>